<dbReference type="EMBL" id="JBHMAF010000199">
    <property type="protein sequence ID" value="MFB9762572.1"/>
    <property type="molecule type" value="Genomic_DNA"/>
</dbReference>
<sequence>MQKIEAETEHFFISTSKELLDLDMIHEFLSVQSYWAKDIRKELVNEMINHSSLCYGIYKKTPDINSRFPQVGFARIITDFVRFSWLADVFILSAYRGEGLSKWLLDIIVNHPKLRGTRFMLATEDAHGLYSQYGFGSLRKPENFMMRQADMSLILEGHTLK</sequence>
<dbReference type="RefSeq" id="WP_379952468.1">
    <property type="nucleotide sequence ID" value="NZ_JBHMAF010000199.1"/>
</dbReference>
<dbReference type="Gene3D" id="3.40.630.30">
    <property type="match status" value="1"/>
</dbReference>
<proteinExistence type="predicted"/>
<name>A0ABV5WPQ0_9BACI</name>
<evidence type="ECO:0000259" key="1">
    <source>
        <dbReference type="Pfam" id="PF00583"/>
    </source>
</evidence>
<comment type="caution">
    <text evidence="2">The sequence shown here is derived from an EMBL/GenBank/DDBJ whole genome shotgun (WGS) entry which is preliminary data.</text>
</comment>
<keyword evidence="2" id="KW-0808">Transferase</keyword>
<feature type="domain" description="N-acetyltransferase" evidence="1">
    <location>
        <begin position="71"/>
        <end position="135"/>
    </location>
</feature>
<dbReference type="InterPro" id="IPR016181">
    <property type="entry name" value="Acyl_CoA_acyltransferase"/>
</dbReference>
<protein>
    <submittedName>
        <fullName evidence="2">GNAT family N-acetyltransferase</fullName>
        <ecNumber evidence="2">2.3.-.-</ecNumber>
    </submittedName>
</protein>
<evidence type="ECO:0000313" key="3">
    <source>
        <dbReference type="Proteomes" id="UP001589609"/>
    </source>
</evidence>
<gene>
    <name evidence="2" type="ORF">ACFFMS_30565</name>
</gene>
<dbReference type="EC" id="2.3.-.-" evidence="2"/>
<keyword evidence="3" id="KW-1185">Reference proteome</keyword>
<organism evidence="2 3">
    <name type="scientific">Ectobacillus funiculus</name>
    <dbReference type="NCBI Taxonomy" id="137993"/>
    <lineage>
        <taxon>Bacteria</taxon>
        <taxon>Bacillati</taxon>
        <taxon>Bacillota</taxon>
        <taxon>Bacilli</taxon>
        <taxon>Bacillales</taxon>
        <taxon>Bacillaceae</taxon>
        <taxon>Ectobacillus</taxon>
    </lineage>
</organism>
<evidence type="ECO:0000313" key="2">
    <source>
        <dbReference type="EMBL" id="MFB9762572.1"/>
    </source>
</evidence>
<accession>A0ABV5WPQ0</accession>
<dbReference type="Pfam" id="PF00583">
    <property type="entry name" value="Acetyltransf_1"/>
    <property type="match status" value="1"/>
</dbReference>
<keyword evidence="2" id="KW-0012">Acyltransferase</keyword>
<dbReference type="GO" id="GO:0016746">
    <property type="term" value="F:acyltransferase activity"/>
    <property type="evidence" value="ECO:0007669"/>
    <property type="project" value="UniProtKB-KW"/>
</dbReference>
<dbReference type="PANTHER" id="PTHR43233">
    <property type="entry name" value="FAMILY N-ACETYLTRANSFERASE, PUTATIVE (AFU_ORTHOLOGUE AFUA_6G03350)-RELATED"/>
    <property type="match status" value="1"/>
</dbReference>
<dbReference type="InterPro" id="IPR053144">
    <property type="entry name" value="Acetyltransferase_Butenolide"/>
</dbReference>
<dbReference type="InterPro" id="IPR000182">
    <property type="entry name" value="GNAT_dom"/>
</dbReference>
<dbReference type="Proteomes" id="UP001589609">
    <property type="component" value="Unassembled WGS sequence"/>
</dbReference>
<reference evidence="2 3" key="1">
    <citation type="submission" date="2024-09" db="EMBL/GenBank/DDBJ databases">
        <authorList>
            <person name="Sun Q."/>
            <person name="Mori K."/>
        </authorList>
    </citation>
    <scope>NUCLEOTIDE SEQUENCE [LARGE SCALE GENOMIC DNA]</scope>
    <source>
        <strain evidence="2 3">JCM 11201</strain>
    </source>
</reference>
<dbReference type="CDD" id="cd04301">
    <property type="entry name" value="NAT_SF"/>
    <property type="match status" value="1"/>
</dbReference>
<dbReference type="SUPFAM" id="SSF55729">
    <property type="entry name" value="Acyl-CoA N-acyltransferases (Nat)"/>
    <property type="match status" value="1"/>
</dbReference>
<dbReference type="PANTHER" id="PTHR43233:SF1">
    <property type="entry name" value="FAMILY N-ACETYLTRANSFERASE, PUTATIVE (AFU_ORTHOLOGUE AFUA_6G03350)-RELATED"/>
    <property type="match status" value="1"/>
</dbReference>